<evidence type="ECO:0000256" key="7">
    <source>
        <dbReference type="ARBA" id="ARBA00023228"/>
    </source>
</evidence>
<name>A0A097EPF0_9GAMM</name>
<dbReference type="eggNOG" id="COG2271">
    <property type="taxonomic scope" value="Bacteria"/>
</dbReference>
<dbReference type="Proteomes" id="UP000029672">
    <property type="component" value="Chromosome"/>
</dbReference>
<comment type="catalytic activity">
    <reaction evidence="11">
        <text>L-alpha-aminoacyl-L-histidine(out) = L-alpha-aminoacyl-L-histidine(in)</text>
        <dbReference type="Rhea" id="RHEA:79375"/>
        <dbReference type="ChEBI" id="CHEBI:229967"/>
    </reaction>
</comment>
<evidence type="ECO:0000256" key="18">
    <source>
        <dbReference type="ARBA" id="ARBA00044912"/>
    </source>
</evidence>
<keyword evidence="4 25" id="KW-0812">Transmembrane</keyword>
<protein>
    <recommendedName>
        <fullName evidence="21">Lysosomal dipeptide transporter MFSD1</fullName>
    </recommendedName>
    <alternativeName>
        <fullName evidence="22">Major facilitator superfamily domain-containing protein 1</fullName>
    </alternativeName>
</protein>
<evidence type="ECO:0000256" key="10">
    <source>
        <dbReference type="ARBA" id="ARBA00044881"/>
    </source>
</evidence>
<evidence type="ECO:0000256" key="8">
    <source>
        <dbReference type="ARBA" id="ARBA00044876"/>
    </source>
</evidence>
<accession>A0A097EPF0</accession>
<keyword evidence="28" id="KW-1185">Reference proteome</keyword>
<evidence type="ECO:0000256" key="5">
    <source>
        <dbReference type="ARBA" id="ARBA00022989"/>
    </source>
</evidence>
<evidence type="ECO:0000313" key="27">
    <source>
        <dbReference type="EMBL" id="AIT09444.1"/>
    </source>
</evidence>
<evidence type="ECO:0000256" key="11">
    <source>
        <dbReference type="ARBA" id="ARBA00044884"/>
    </source>
</evidence>
<gene>
    <name evidence="27" type="ORF">LO80_05340</name>
</gene>
<comment type="subcellular location">
    <subcellularLocation>
        <location evidence="1">Lysosome membrane</location>
        <topology evidence="1">Multi-pass membrane protein</topology>
    </subcellularLocation>
</comment>
<evidence type="ECO:0000256" key="20">
    <source>
        <dbReference type="ARBA" id="ARBA00044924"/>
    </source>
</evidence>
<feature type="transmembrane region" description="Helical" evidence="25">
    <location>
        <begin position="393"/>
        <end position="414"/>
    </location>
</feature>
<feature type="transmembrane region" description="Helical" evidence="25">
    <location>
        <begin position="12"/>
        <end position="35"/>
    </location>
</feature>
<dbReference type="PANTHER" id="PTHR23512:SF3">
    <property type="entry name" value="MAJOR FACILITATOR SUPERFAMILY DOMAIN-CONTAINING PROTEIN 1"/>
    <property type="match status" value="1"/>
</dbReference>
<dbReference type="GO" id="GO:0005765">
    <property type="term" value="C:lysosomal membrane"/>
    <property type="evidence" value="ECO:0007669"/>
    <property type="project" value="UniProtKB-SubCell"/>
</dbReference>
<feature type="transmembrane region" description="Helical" evidence="25">
    <location>
        <begin position="269"/>
        <end position="288"/>
    </location>
</feature>
<evidence type="ECO:0000256" key="3">
    <source>
        <dbReference type="ARBA" id="ARBA00022448"/>
    </source>
</evidence>
<evidence type="ECO:0000256" key="21">
    <source>
        <dbReference type="ARBA" id="ARBA00044985"/>
    </source>
</evidence>
<proteinExistence type="inferred from homology"/>
<comment type="catalytic activity">
    <reaction evidence="18">
        <text>L-histidyl-L-alpha-amino acid(out) = L-histidyl-L-alpha-amino acid(in)</text>
        <dbReference type="Rhea" id="RHEA:79379"/>
        <dbReference type="ChEBI" id="CHEBI:229964"/>
    </reaction>
</comment>
<comment type="function">
    <text evidence="23">Lysosomal dipeptide uniporter that selectively exports lysine, arginine or histidine-containing dipeptides with a net positive charge from the lysosome lumen into the cytosol. Could play a role in a specific type of protein O-glycosylation indirectly regulating macrophages migration and tissue invasion. Also essential for liver homeostasis.</text>
</comment>
<evidence type="ECO:0000256" key="17">
    <source>
        <dbReference type="ARBA" id="ARBA00044903"/>
    </source>
</evidence>
<comment type="catalytic activity">
    <reaction evidence="20">
        <text>L-lysyl-glycine(out) = L-lysyl-glycine(in)</text>
        <dbReference type="Rhea" id="RHEA:79407"/>
        <dbReference type="ChEBI" id="CHEBI:191202"/>
    </reaction>
</comment>
<dbReference type="STRING" id="1547445.LO80_05340"/>
<dbReference type="InterPro" id="IPR020846">
    <property type="entry name" value="MFS_dom"/>
</dbReference>
<feature type="transmembrane region" description="Helical" evidence="25">
    <location>
        <begin position="227"/>
        <end position="249"/>
    </location>
</feature>
<comment type="catalytic activity">
    <reaction evidence="19">
        <text>L-alanyl-L-lysine(out) = L-alanyl-L-lysine(in)</text>
        <dbReference type="Rhea" id="RHEA:79415"/>
        <dbReference type="ChEBI" id="CHEBI:192470"/>
    </reaction>
</comment>
<comment type="catalytic activity">
    <reaction evidence="13">
        <text>L-alpha-aminoacyl-L-lysine(out) = L-alpha-aminoacyl-L-lysine(in)</text>
        <dbReference type="Rhea" id="RHEA:79383"/>
        <dbReference type="ChEBI" id="CHEBI:229966"/>
    </reaction>
</comment>
<feature type="domain" description="Major facilitator superfamily (MFS) profile" evidence="26">
    <location>
        <begin position="16"/>
        <end position="419"/>
    </location>
</feature>
<comment type="catalytic activity">
    <reaction evidence="8">
        <text>L-lysyl-L-alanine(out) = L-lysyl-L-alanine(in)</text>
        <dbReference type="Rhea" id="RHEA:79399"/>
        <dbReference type="ChEBI" id="CHEBI:229954"/>
    </reaction>
</comment>
<evidence type="ECO:0000256" key="1">
    <source>
        <dbReference type="ARBA" id="ARBA00004155"/>
    </source>
</evidence>
<evidence type="ECO:0000256" key="6">
    <source>
        <dbReference type="ARBA" id="ARBA00023136"/>
    </source>
</evidence>
<keyword evidence="5 25" id="KW-1133">Transmembrane helix</keyword>
<comment type="similarity">
    <text evidence="2">Belongs to the major facilitator superfamily.</text>
</comment>
<organism evidence="27 28">
    <name type="scientific">Candidatus Francisella endociliophora</name>
    <dbReference type="NCBI Taxonomy" id="653937"/>
    <lineage>
        <taxon>Bacteria</taxon>
        <taxon>Pseudomonadati</taxon>
        <taxon>Pseudomonadota</taxon>
        <taxon>Gammaproteobacteria</taxon>
        <taxon>Thiotrichales</taxon>
        <taxon>Francisellaceae</taxon>
        <taxon>Francisella</taxon>
    </lineage>
</organism>
<dbReference type="GO" id="GO:0022857">
    <property type="term" value="F:transmembrane transporter activity"/>
    <property type="evidence" value="ECO:0007669"/>
    <property type="project" value="InterPro"/>
</dbReference>
<evidence type="ECO:0000256" key="22">
    <source>
        <dbReference type="ARBA" id="ARBA00045018"/>
    </source>
</evidence>
<evidence type="ECO:0000256" key="2">
    <source>
        <dbReference type="ARBA" id="ARBA00008335"/>
    </source>
</evidence>
<dbReference type="CDD" id="cd06174">
    <property type="entry name" value="MFS"/>
    <property type="match status" value="1"/>
</dbReference>
<evidence type="ECO:0000256" key="23">
    <source>
        <dbReference type="ARBA" id="ARBA00045709"/>
    </source>
</evidence>
<evidence type="ECO:0000259" key="26">
    <source>
        <dbReference type="PROSITE" id="PS50850"/>
    </source>
</evidence>
<dbReference type="SUPFAM" id="SSF103473">
    <property type="entry name" value="MFS general substrate transporter"/>
    <property type="match status" value="1"/>
</dbReference>
<comment type="catalytic activity">
    <reaction evidence="10">
        <text>L-alpha-aminoacyl-L-arginine(out) = L-alpha-aminoacyl-L-arginine(in)</text>
        <dbReference type="Rhea" id="RHEA:79367"/>
        <dbReference type="ChEBI" id="CHEBI:229968"/>
    </reaction>
</comment>
<feature type="transmembrane region" description="Helical" evidence="25">
    <location>
        <begin position="318"/>
        <end position="341"/>
    </location>
</feature>
<feature type="transmembrane region" description="Helical" evidence="25">
    <location>
        <begin position="55"/>
        <end position="77"/>
    </location>
</feature>
<evidence type="ECO:0000256" key="19">
    <source>
        <dbReference type="ARBA" id="ARBA00044919"/>
    </source>
</evidence>
<evidence type="ECO:0000256" key="13">
    <source>
        <dbReference type="ARBA" id="ARBA00044893"/>
    </source>
</evidence>
<dbReference type="PROSITE" id="PS50850">
    <property type="entry name" value="MFS"/>
    <property type="match status" value="1"/>
</dbReference>
<feature type="transmembrane region" description="Helical" evidence="25">
    <location>
        <begin position="84"/>
        <end position="102"/>
    </location>
</feature>
<feature type="transmembrane region" description="Helical" evidence="25">
    <location>
        <begin position="362"/>
        <end position="381"/>
    </location>
</feature>
<keyword evidence="7" id="KW-0458">Lysosome</keyword>
<reference evidence="27 28" key="1">
    <citation type="submission" date="2014-10" db="EMBL/GenBank/DDBJ databases">
        <title>Whole genome sequence of Francisella endociliophora strain FSC1006, isolated from a laboratory culture of the marine ciliate Euplotes raikovi.</title>
        <authorList>
            <person name="Granberg M."/>
            <person name="Backman S."/>
            <person name="Lundmark E."/>
            <person name="Nilsson E."/>
            <person name="Karlsson E."/>
            <person name="Thelaus J."/>
            <person name="Ohrman C."/>
            <person name="Larkeryd A."/>
            <person name="Stenberg P."/>
        </authorList>
    </citation>
    <scope>NUCLEOTIDE SEQUENCE [LARGE SCALE GENOMIC DNA]</scope>
    <source>
        <strain evidence="27 28">FSC1006</strain>
    </source>
</reference>
<evidence type="ECO:0000256" key="24">
    <source>
        <dbReference type="ARBA" id="ARBA00046376"/>
    </source>
</evidence>
<sequence length="420" mass="46403">MDESHLPKSKHLIFFAWIICIIATLNYSYDFFIRAAPGVMSEELIDAFKINSASIGWLSSAYFIAYTTMQIPAGVIIDKYNRKYVIAIATMLCVIGNFLFSATNYYEVAFLGRILMGVGSAFGFVGAAKMAGMWLPQRFFSTFIGIATIVGILGGLVTDTVLASLVNSLGWREGNTVFTYIGVGLLIFVLIFIKDNHKHVEKFRHFNEANFAETIQKVLKIFKNYKFWAASLIGASIFIPINVLGSLWGVTFIQHKLEITQTQASNLNATLFIGAAIGYAIFGIIAAFTTRLRLMLILSLIFSVTIIFLLLFVDLNKTYFICLYTLLGVMAGPQAVTFTIAKVISPPGTSGSSTAGVNMINNLFAVILLPVIGYVLTYVTTHLDDGYNNIIDFQYALSIVIIIFLICIPLCFLLPKNVDI</sequence>
<evidence type="ECO:0000256" key="9">
    <source>
        <dbReference type="ARBA" id="ARBA00044878"/>
    </source>
</evidence>
<comment type="catalytic activity">
    <reaction evidence="12">
        <text>L-lysyl-L-alpha-amino acid(out) = L-lysyl-L-alpha-amino acid(in)</text>
        <dbReference type="Rhea" id="RHEA:79387"/>
        <dbReference type="ChEBI" id="CHEBI:229965"/>
    </reaction>
</comment>
<feature type="transmembrane region" description="Helical" evidence="25">
    <location>
        <begin position="295"/>
        <end position="312"/>
    </location>
</feature>
<comment type="catalytic activity">
    <reaction evidence="16">
        <text>L-lysyl-L-lysine(out) = L-lysyl-L-lysine(in)</text>
        <dbReference type="Rhea" id="RHEA:79403"/>
        <dbReference type="ChEBI" id="CHEBI:229956"/>
    </reaction>
</comment>
<evidence type="ECO:0000256" key="4">
    <source>
        <dbReference type="ARBA" id="ARBA00022692"/>
    </source>
</evidence>
<dbReference type="EMBL" id="CP009574">
    <property type="protein sequence ID" value="AIT09444.1"/>
    <property type="molecule type" value="Genomic_DNA"/>
</dbReference>
<comment type="catalytic activity">
    <reaction evidence="17">
        <text>L-arginyl-glycine(out) = L-arginyl-glycine(in)</text>
        <dbReference type="Rhea" id="RHEA:79391"/>
        <dbReference type="ChEBI" id="CHEBI:229955"/>
    </reaction>
</comment>
<dbReference type="HOGENOM" id="CLU_001265_62_2_6"/>
<dbReference type="Pfam" id="PF07690">
    <property type="entry name" value="MFS_1"/>
    <property type="match status" value="1"/>
</dbReference>
<dbReference type="OrthoDB" id="5620971at2"/>
<dbReference type="PANTHER" id="PTHR23512">
    <property type="entry name" value="MAJOR FACILITATOR SUPERFAMILY DOMAIN-CONTAINING PROTEIN 1"/>
    <property type="match status" value="1"/>
</dbReference>
<dbReference type="RefSeq" id="WP_040009227.1">
    <property type="nucleotide sequence ID" value="NZ_CP009574.1"/>
</dbReference>
<evidence type="ECO:0000256" key="16">
    <source>
        <dbReference type="ARBA" id="ARBA00044900"/>
    </source>
</evidence>
<evidence type="ECO:0000256" key="12">
    <source>
        <dbReference type="ARBA" id="ARBA00044891"/>
    </source>
</evidence>
<keyword evidence="6 25" id="KW-0472">Membrane</keyword>
<evidence type="ECO:0000256" key="14">
    <source>
        <dbReference type="ARBA" id="ARBA00044898"/>
    </source>
</evidence>
<comment type="catalytic activity">
    <reaction evidence="15">
        <text>L-arginyl-L-alpha-amino acid(out) = L-arginyl-L-alpha-amino acid(in)</text>
        <dbReference type="Rhea" id="RHEA:79371"/>
        <dbReference type="ChEBI" id="CHEBI:84315"/>
    </reaction>
</comment>
<feature type="transmembrane region" description="Helical" evidence="25">
    <location>
        <begin position="139"/>
        <end position="157"/>
    </location>
</feature>
<dbReference type="InterPro" id="IPR052187">
    <property type="entry name" value="MFSD1"/>
</dbReference>
<feature type="transmembrane region" description="Helical" evidence="25">
    <location>
        <begin position="177"/>
        <end position="193"/>
    </location>
</feature>
<dbReference type="InterPro" id="IPR036259">
    <property type="entry name" value="MFS_trans_sf"/>
</dbReference>
<dbReference type="KEGG" id="frf:LO80_05340"/>
<keyword evidence="3" id="KW-0813">Transport</keyword>
<comment type="catalytic activity">
    <reaction evidence="9">
        <text>L-histidyl-glycine(out) = L-histidyl-glycine(in)</text>
        <dbReference type="Rhea" id="RHEA:79395"/>
        <dbReference type="ChEBI" id="CHEBI:229957"/>
    </reaction>
</comment>
<evidence type="ECO:0000256" key="15">
    <source>
        <dbReference type="ARBA" id="ARBA00044899"/>
    </source>
</evidence>
<feature type="transmembrane region" description="Helical" evidence="25">
    <location>
        <begin position="108"/>
        <end position="127"/>
    </location>
</feature>
<comment type="catalytic activity">
    <reaction evidence="14">
        <text>L-aspartyl-L-lysine(out) = L-aspartyl-L-lysine(in)</text>
        <dbReference type="Rhea" id="RHEA:79411"/>
        <dbReference type="ChEBI" id="CHEBI:229953"/>
    </reaction>
</comment>
<dbReference type="AlphaFoldDB" id="A0A097EPF0"/>
<evidence type="ECO:0000313" key="28">
    <source>
        <dbReference type="Proteomes" id="UP000029672"/>
    </source>
</evidence>
<comment type="subunit">
    <text evidence="24">Homodimer. Interacts with lysosomal protein GLMP (via lumenal domain); the interaction starts while both proteins are still in the endoplasmic reticulum and is required for stabilization of MFSD1 in lysosomes but has no direct effect on its targeting to lysosomes or transporter activity.</text>
</comment>
<dbReference type="InterPro" id="IPR011701">
    <property type="entry name" value="MFS"/>
</dbReference>
<evidence type="ECO:0000256" key="25">
    <source>
        <dbReference type="SAM" id="Phobius"/>
    </source>
</evidence>
<dbReference type="Gene3D" id="1.20.1250.20">
    <property type="entry name" value="MFS general substrate transporter like domains"/>
    <property type="match status" value="2"/>
</dbReference>